<comment type="similarity">
    <text evidence="2 10">Belongs to the type IA topoisomerase family.</text>
</comment>
<feature type="region of interest" description="Interaction with DNA" evidence="10">
    <location>
        <begin position="163"/>
        <end position="168"/>
    </location>
</feature>
<evidence type="ECO:0000256" key="10">
    <source>
        <dbReference type="HAMAP-Rule" id="MF_00952"/>
    </source>
</evidence>
<dbReference type="SUPFAM" id="SSF57783">
    <property type="entry name" value="Zinc beta-ribbon"/>
    <property type="match status" value="1"/>
</dbReference>
<dbReference type="Pfam" id="PF01131">
    <property type="entry name" value="Topoisom_bac"/>
    <property type="match status" value="1"/>
</dbReference>
<feature type="site" description="Interaction with DNA" evidence="10">
    <location>
        <position position="139"/>
    </location>
</feature>
<dbReference type="GO" id="GO:0005694">
    <property type="term" value="C:chromosome"/>
    <property type="evidence" value="ECO:0007669"/>
    <property type="project" value="InterPro"/>
</dbReference>
<dbReference type="Gene3D" id="2.70.20.10">
    <property type="entry name" value="Topoisomerase I, domain 3"/>
    <property type="match status" value="1"/>
</dbReference>
<dbReference type="PANTHER" id="PTHR42785:SF1">
    <property type="entry name" value="DNA TOPOISOMERASE"/>
    <property type="match status" value="1"/>
</dbReference>
<dbReference type="Gene3D" id="3.30.65.10">
    <property type="entry name" value="Bacterial Topoisomerase I, domain 1"/>
    <property type="match status" value="1"/>
</dbReference>
<feature type="site" description="Interaction with DNA" evidence="10">
    <location>
        <position position="301"/>
    </location>
</feature>
<dbReference type="InterPro" id="IPR028612">
    <property type="entry name" value="Topoisom_1_IA"/>
</dbReference>
<evidence type="ECO:0000313" key="13">
    <source>
        <dbReference type="EMBL" id="QSZ26619.1"/>
    </source>
</evidence>
<dbReference type="InterPro" id="IPR013498">
    <property type="entry name" value="Topo_IA_Znf"/>
</dbReference>
<dbReference type="SMART" id="SM00436">
    <property type="entry name" value="TOP1Bc"/>
    <property type="match status" value="1"/>
</dbReference>
<feature type="domain" description="Topo IA-type catalytic" evidence="12">
    <location>
        <begin position="129"/>
        <end position="557"/>
    </location>
</feature>
<dbReference type="Pfam" id="PF01396">
    <property type="entry name" value="Zn_ribbon_Top1"/>
    <property type="match status" value="3"/>
</dbReference>
<dbReference type="PANTHER" id="PTHR42785">
    <property type="entry name" value="DNA TOPOISOMERASE, TYPE IA, CORE"/>
    <property type="match status" value="1"/>
</dbReference>
<dbReference type="RefSeq" id="WP_284679297.1">
    <property type="nucleotide sequence ID" value="NZ_CP060096.1"/>
</dbReference>
<comment type="subunit">
    <text evidence="10">Monomer.</text>
</comment>
<dbReference type="Gene3D" id="1.10.290.10">
    <property type="entry name" value="Topoisomerase I, domain 4"/>
    <property type="match status" value="1"/>
</dbReference>
<evidence type="ECO:0000256" key="3">
    <source>
        <dbReference type="ARBA" id="ARBA00022723"/>
    </source>
</evidence>
<dbReference type="SUPFAM" id="SSF56712">
    <property type="entry name" value="Prokaryotic type I DNA topoisomerase"/>
    <property type="match status" value="1"/>
</dbReference>
<comment type="function">
    <text evidence="10">Releases the supercoiling and torsional tension of DNA, which is introduced during the DNA replication and transcription, by transiently cleaving and rejoining one strand of the DNA duplex. Introduces a single-strand break via transesterification at a target site in duplex DNA. The scissile phosphodiester is attacked by the catalytic tyrosine of the enzyme, resulting in the formation of a DNA-(5'-phosphotyrosyl)-enzyme intermediate and the expulsion of a 3'-OH DNA strand. The free DNA strand then undergoes passage around the unbroken strand, thus removing DNA supercoils. Finally, in the religation step, the DNA 3'-OH attacks the covalent intermediate to expel the active-site tyrosine and restore the DNA phosphodiester backbone.</text>
</comment>
<feature type="site" description="Interaction with DNA" evidence="10">
    <location>
        <position position="489"/>
    </location>
</feature>
<feature type="site" description="Interaction with DNA" evidence="10">
    <location>
        <position position="148"/>
    </location>
</feature>
<dbReference type="PRINTS" id="PR00417">
    <property type="entry name" value="PRTPISMRASEI"/>
</dbReference>
<dbReference type="CDD" id="cd03363">
    <property type="entry name" value="TOPRIM_TopoIA_TopoI"/>
    <property type="match status" value="1"/>
</dbReference>
<feature type="domain" description="Toprim" evidence="11">
    <location>
        <begin position="3"/>
        <end position="113"/>
    </location>
</feature>
<evidence type="ECO:0000313" key="14">
    <source>
        <dbReference type="Proteomes" id="UP000671913"/>
    </source>
</evidence>
<dbReference type="PROSITE" id="PS50880">
    <property type="entry name" value="TOPRIM"/>
    <property type="match status" value="1"/>
</dbReference>
<dbReference type="AlphaFoldDB" id="A0A974Y2Z0"/>
<keyword evidence="7 10" id="KW-0799">Topoisomerase</keyword>
<dbReference type="GO" id="GO:0006265">
    <property type="term" value="P:DNA topological change"/>
    <property type="evidence" value="ECO:0007669"/>
    <property type="project" value="UniProtKB-UniRule"/>
</dbReference>
<dbReference type="Gene3D" id="1.10.460.10">
    <property type="entry name" value="Topoisomerase I, domain 2"/>
    <property type="match status" value="1"/>
</dbReference>
<dbReference type="Gene3D" id="3.40.50.140">
    <property type="match status" value="1"/>
</dbReference>
<evidence type="ECO:0000259" key="11">
    <source>
        <dbReference type="PROSITE" id="PS50880"/>
    </source>
</evidence>
<dbReference type="InterPro" id="IPR003602">
    <property type="entry name" value="Topo_IA_DNA-bd_dom"/>
</dbReference>
<dbReference type="GO" id="GO:0003677">
    <property type="term" value="F:DNA binding"/>
    <property type="evidence" value="ECO:0007669"/>
    <property type="project" value="UniProtKB-KW"/>
</dbReference>
<gene>
    <name evidence="10 13" type="primary">topA</name>
    <name evidence="13" type="ORF">ACETAC_06800</name>
</gene>
<dbReference type="PROSITE" id="PS00396">
    <property type="entry name" value="TOPO_IA_1"/>
    <property type="match status" value="1"/>
</dbReference>
<comment type="catalytic activity">
    <reaction evidence="1 10">
        <text>ATP-independent breakage of single-stranded DNA, followed by passage and rejoining.</text>
        <dbReference type="EC" id="5.6.2.1"/>
    </reaction>
</comment>
<name>A0A974Y2Z0_9THEO</name>
<dbReference type="GO" id="GO:0008270">
    <property type="term" value="F:zinc ion binding"/>
    <property type="evidence" value="ECO:0007669"/>
    <property type="project" value="UniProtKB-KW"/>
</dbReference>
<dbReference type="PROSITE" id="PS52039">
    <property type="entry name" value="TOPO_IA_2"/>
    <property type="match status" value="1"/>
</dbReference>
<dbReference type="GO" id="GO:0003917">
    <property type="term" value="F:DNA topoisomerase type I (single strand cut, ATP-independent) activity"/>
    <property type="evidence" value="ECO:0007669"/>
    <property type="project" value="UniProtKB-UniRule"/>
</dbReference>
<dbReference type="InterPro" id="IPR006171">
    <property type="entry name" value="TOPRIM_dom"/>
</dbReference>
<protein>
    <recommendedName>
        <fullName evidence="10">DNA topoisomerase 1</fullName>
        <ecNumber evidence="10">5.6.2.1</ecNumber>
    </recommendedName>
    <alternativeName>
        <fullName evidence="10">DNA topoisomerase I</fullName>
    </alternativeName>
</protein>
<sequence>MSKSLVIVESPSKAKTISKFLGKGYRVEASMGHIRDLPKSQLGIDIDNNFLPKYITIRGKGEIIKKLKKEAKSASKIYLATDPDREGEAISWHLANILNLNINDLCRIEFNEITKNAVQNAIKNPRSINMNLVDAQQARRILDRLVGYNISPLLWKKIKRGLSAGRVQSVATRLICDREKEIENFKPEEYWSISVFLYEENPSHAFEAKFYGSLENKIELKNEEDVNKIIKDLKDEYIVYKVKTGIKKRNPSPPFITSTLQQEASRKLGFTAKKTMMIAQQLYEGIDIKGEGSLGLITYMRTDSTRVSEEAKKAAYKYILDKYGKEYTNPGATYTKKKGNIQDAHEAIRPSYIDKEPDIIKESLKSDQYKLYKLIWSRFISSQMSPAIYDTINMDIINNNYIFKTSGSKIKFPGFTKVYTENAGQEEEEKNLPLLSEGQKLQIKELKPLQHFTKPQPRYTEATLIKELEEKGIGRPSTYAPIISTLLERGYVIKENKNLKPTELGFIVTDVMKEFFANIVNVEFTANMEKQLDQVEEGIKKWIEIIDSFYNDFNHSLKIAEEQMKDIKLKDEETDIKCELCGRNMVIKYGRYGKFLACPGFPECKNTKPIVEKTGVKCPKCGGEILSKKSRKGKDYYICENSPKCDFILWDKPVNEKCPKCGNILIEKHRKNKKIIKCSSCDFVK</sequence>
<feature type="site" description="Interaction with DNA" evidence="10">
    <location>
        <position position="140"/>
    </location>
</feature>
<keyword evidence="6" id="KW-0460">Magnesium</keyword>
<dbReference type="EC" id="5.6.2.1" evidence="10"/>
<dbReference type="CDD" id="cd00186">
    <property type="entry name" value="TOP1Ac"/>
    <property type="match status" value="1"/>
</dbReference>
<dbReference type="InterPro" id="IPR034149">
    <property type="entry name" value="TOPRIM_TopoI"/>
</dbReference>
<evidence type="ECO:0000256" key="7">
    <source>
        <dbReference type="ARBA" id="ARBA00023029"/>
    </source>
</evidence>
<evidence type="ECO:0000256" key="4">
    <source>
        <dbReference type="ARBA" id="ARBA00022771"/>
    </source>
</evidence>
<dbReference type="NCBIfam" id="TIGR01051">
    <property type="entry name" value="topA_bact"/>
    <property type="match status" value="1"/>
</dbReference>
<evidence type="ECO:0000256" key="6">
    <source>
        <dbReference type="ARBA" id="ARBA00022842"/>
    </source>
</evidence>
<dbReference type="InterPro" id="IPR013824">
    <property type="entry name" value="Topo_IA_cen_sub1"/>
</dbReference>
<dbReference type="InterPro" id="IPR005733">
    <property type="entry name" value="TopoI_bac-type"/>
</dbReference>
<evidence type="ECO:0000256" key="1">
    <source>
        <dbReference type="ARBA" id="ARBA00000213"/>
    </source>
</evidence>
<dbReference type="EMBL" id="CP060096">
    <property type="protein sequence ID" value="QSZ26619.1"/>
    <property type="molecule type" value="Genomic_DNA"/>
</dbReference>
<dbReference type="InterPro" id="IPR013497">
    <property type="entry name" value="Topo_IA_cen"/>
</dbReference>
<dbReference type="InterPro" id="IPR013826">
    <property type="entry name" value="Topo_IA_cen_sub3"/>
</dbReference>
<keyword evidence="5" id="KW-0862">Zinc</keyword>
<feature type="active site" description="O-(5'-phospho-DNA)-tyrosine intermediate" evidence="10">
    <location>
        <position position="299"/>
    </location>
</feature>
<dbReference type="SMART" id="SM00437">
    <property type="entry name" value="TOP1Ac"/>
    <property type="match status" value="1"/>
</dbReference>
<evidence type="ECO:0000256" key="2">
    <source>
        <dbReference type="ARBA" id="ARBA00009446"/>
    </source>
</evidence>
<keyword evidence="8 10" id="KW-0238">DNA-binding</keyword>
<keyword evidence="3" id="KW-0479">Metal-binding</keyword>
<accession>A0A974Y2Z0</accession>
<dbReference type="Proteomes" id="UP000671913">
    <property type="component" value="Chromosome"/>
</dbReference>
<dbReference type="Pfam" id="PF01751">
    <property type="entry name" value="Toprim"/>
    <property type="match status" value="1"/>
</dbReference>
<keyword evidence="4" id="KW-0863">Zinc-finger</keyword>
<evidence type="ECO:0000256" key="9">
    <source>
        <dbReference type="ARBA" id="ARBA00023235"/>
    </source>
</evidence>
<dbReference type="InterPro" id="IPR003601">
    <property type="entry name" value="Topo_IA_2"/>
</dbReference>
<feature type="site" description="Interaction with DNA" evidence="10">
    <location>
        <position position="33"/>
    </location>
</feature>
<dbReference type="InterPro" id="IPR023405">
    <property type="entry name" value="Topo_IA_core_domain"/>
</dbReference>
<dbReference type="KEGG" id="aaut:ACETAC_06800"/>
<evidence type="ECO:0000256" key="8">
    <source>
        <dbReference type="ARBA" id="ARBA00023125"/>
    </source>
</evidence>
<feature type="site" description="Interaction with DNA" evidence="10">
    <location>
        <position position="155"/>
    </location>
</feature>
<evidence type="ECO:0000256" key="5">
    <source>
        <dbReference type="ARBA" id="ARBA00022833"/>
    </source>
</evidence>
<proteinExistence type="inferred from homology"/>
<reference evidence="13" key="1">
    <citation type="submission" date="2020-08" db="EMBL/GenBank/DDBJ databases">
        <title>Genomic insights into the carbon and energy metabolism of the first obligate autotrophic acetogenic bacterium Aceticella autotrophica gen. nov., sp. nov.</title>
        <authorList>
            <person name="Toshchakov S.V."/>
            <person name="Elcheninov A.G."/>
            <person name="Kublanov I.V."/>
            <person name="Frolov E.N."/>
            <person name="Lebedinsky A.V."/>
        </authorList>
    </citation>
    <scope>NUCLEOTIDE SEQUENCE</scope>
    <source>
        <strain evidence="13">3443-3Ac</strain>
    </source>
</reference>
<dbReference type="InterPro" id="IPR000380">
    <property type="entry name" value="Topo_IA"/>
</dbReference>
<dbReference type="HAMAP" id="MF_00952">
    <property type="entry name" value="Topoisom_1_prok"/>
    <property type="match status" value="1"/>
</dbReference>
<dbReference type="SMART" id="SM00493">
    <property type="entry name" value="TOPRIM"/>
    <property type="match status" value="1"/>
</dbReference>
<feature type="site" description="Interaction with DNA" evidence="10">
    <location>
        <position position="143"/>
    </location>
</feature>
<keyword evidence="14" id="KW-1185">Reference proteome</keyword>
<dbReference type="InterPro" id="IPR023406">
    <property type="entry name" value="Topo_IA_AS"/>
</dbReference>
<dbReference type="InterPro" id="IPR013825">
    <property type="entry name" value="Topo_IA_cen_sub2"/>
</dbReference>
<keyword evidence="9 10" id="KW-0413">Isomerase</keyword>
<evidence type="ECO:0000259" key="12">
    <source>
        <dbReference type="PROSITE" id="PS52039"/>
    </source>
</evidence>
<organism evidence="13 14">
    <name type="scientific">Aceticella autotrophica</name>
    <dbReference type="NCBI Taxonomy" id="2755338"/>
    <lineage>
        <taxon>Bacteria</taxon>
        <taxon>Bacillati</taxon>
        <taxon>Bacillota</taxon>
        <taxon>Clostridia</taxon>
        <taxon>Thermoanaerobacterales</taxon>
        <taxon>Thermoanaerobacteraceae</taxon>
        <taxon>Aceticella</taxon>
    </lineage>
</organism>